<evidence type="ECO:0000313" key="2">
    <source>
        <dbReference type="EMBL" id="TJF56427.1"/>
    </source>
</evidence>
<geneLocation type="plasmid" evidence="2">
    <name>unnamed3</name>
</geneLocation>
<dbReference type="Pfam" id="PF01815">
    <property type="entry name" value="Rop"/>
    <property type="match status" value="1"/>
</dbReference>
<dbReference type="Proteomes" id="UP000305093">
    <property type="component" value="Unassembled WGS sequence"/>
</dbReference>
<protein>
    <submittedName>
        <fullName evidence="1">RNA I inhibition modulator protein Rop</fullName>
    </submittedName>
    <submittedName>
        <fullName evidence="2">Rop family plasmid primer RNA-binding protein</fullName>
    </submittedName>
</protein>
<sequence>MTKQEKTALNMARFIRSQTLTLLEKLNELDADDQADICEALHDHADELYRSCLARFGDDGENL</sequence>
<dbReference type="InterPro" id="IPR035962">
    <property type="entry name" value="Rop-like_sf"/>
</dbReference>
<dbReference type="SUPFAM" id="SSF47380">
    <property type="entry name" value="ROP protein"/>
    <property type="match status" value="1"/>
</dbReference>
<dbReference type="EMBL" id="RROO01000180">
    <property type="protein sequence ID" value="TJF56427.1"/>
    <property type="molecule type" value="Genomic_DNA"/>
</dbReference>
<dbReference type="InterPro" id="IPR000769">
    <property type="entry name" value="Regulatory_Rop"/>
</dbReference>
<dbReference type="EMBL" id="LT985282">
    <property type="protein sequence ID" value="SPE02305.1"/>
    <property type="molecule type" value="Genomic_DNA"/>
</dbReference>
<reference evidence="5" key="2">
    <citation type="submission" date="2018-02" db="EMBL/GenBank/DDBJ databases">
        <authorList>
            <person name="Cea G.-C."/>
            <person name="William W."/>
        </authorList>
    </citation>
    <scope>NUCLEOTIDE SEQUENCE [LARGE SCALE GENOMIC DNA]</scope>
    <source>
        <strain evidence="5">13942-1</strain>
        <plasmid evidence="5">rcs74_pii</plasmid>
    </source>
</reference>
<dbReference type="Proteomes" id="UP000307735">
    <property type="component" value="Plasmid RCS74_pII"/>
</dbReference>
<dbReference type="RefSeq" id="WP_000165980.1">
    <property type="nucleotide sequence ID" value="NZ_AP026084.1"/>
</dbReference>
<gene>
    <name evidence="1" type="primary">rop</name>
    <name evidence="2" type="ORF">C9194_26575</name>
    <name evidence="3" type="ORF">C9194_26630</name>
    <name evidence="1" type="ORF">RCS74_PIICDS34R</name>
</gene>
<proteinExistence type="predicted"/>
<dbReference type="Gene3D" id="1.10.287.230">
    <property type="match status" value="1"/>
</dbReference>
<reference evidence="2 4" key="3">
    <citation type="submission" date="2018-12" db="EMBL/GenBank/DDBJ databases">
        <title>Food and Water Safety Consortium.</title>
        <authorList>
            <person name="Tyson S."/>
            <person name="Peterson C.-L."/>
            <person name="Olson A."/>
            <person name="Tyler S."/>
            <person name="Cabral J."/>
            <person name="Lynch T."/>
            <person name="Knox N."/>
            <person name="Van Domselaar G."/>
            <person name="Graham M."/>
        </authorList>
    </citation>
    <scope>NUCLEOTIDE SEQUENCE [LARGE SCALE GENOMIC DNA]</scope>
    <source>
        <strain evidence="2 4">FWSEC0419</strain>
        <plasmid evidence="2">unnamed3</plasmid>
    </source>
</reference>
<evidence type="ECO:0000313" key="1">
    <source>
        <dbReference type="EMBL" id="SPE02305.1"/>
    </source>
</evidence>
<dbReference type="FunFam" id="1.10.287.230:FF:000002">
    <property type="entry name" value="Regulatory protein rop, putative"/>
    <property type="match status" value="1"/>
</dbReference>
<name>A0A066PTU1_ECOLX</name>
<geneLocation type="plasmid" evidence="5">
    <name>rcs74_pii</name>
</geneLocation>
<reference evidence="1" key="1">
    <citation type="submission" date="2018-02" db="EMBL/GenBank/DDBJ databases">
        <authorList>
            <person name="Cohen D.B."/>
            <person name="Kent A.D."/>
        </authorList>
    </citation>
    <scope>NUCLEOTIDE SEQUENCE</scope>
    <source>
        <strain evidence="1">13942-1</strain>
    </source>
</reference>
<keyword evidence="2" id="KW-0614">Plasmid</keyword>
<dbReference type="EMBL" id="RROO01000180">
    <property type="protein sequence ID" value="TJF56437.1"/>
    <property type="molecule type" value="Genomic_DNA"/>
</dbReference>
<evidence type="ECO:0000313" key="4">
    <source>
        <dbReference type="Proteomes" id="UP000305093"/>
    </source>
</evidence>
<geneLocation type="plasmid" evidence="1">
    <name>RCS74_pII</name>
</geneLocation>
<dbReference type="PIRSF" id="PIRSF003229">
    <property type="entry name" value="Rop_reg"/>
    <property type="match status" value="1"/>
</dbReference>
<organism evidence="2 4">
    <name type="scientific">Escherichia coli</name>
    <dbReference type="NCBI Taxonomy" id="562"/>
    <lineage>
        <taxon>Bacteria</taxon>
        <taxon>Pseudomonadati</taxon>
        <taxon>Pseudomonadota</taxon>
        <taxon>Gammaproteobacteria</taxon>
        <taxon>Enterobacterales</taxon>
        <taxon>Enterobacteriaceae</taxon>
        <taxon>Escherichia</taxon>
    </lineage>
</organism>
<evidence type="ECO:0000313" key="3">
    <source>
        <dbReference type="EMBL" id="TJF56437.1"/>
    </source>
</evidence>
<accession>A0A066PTU1</accession>
<dbReference type="PRINTS" id="PR00835">
    <property type="entry name" value="ROPREGULATRY"/>
</dbReference>
<dbReference type="AlphaFoldDB" id="A0A066PTU1"/>
<evidence type="ECO:0000313" key="5">
    <source>
        <dbReference type="Proteomes" id="UP000307735"/>
    </source>
</evidence>